<sequence>MCAPSCDIERAPAQAGAEGRCGLAGSRNSQGRVVTVFRCAQQVCGWRQTTNSAPCTPGSPERMCIGSARRAERIASPRRPGSSHTSGGGEQLLADRARHGVRLEDAFASNGVCSGSAELCAVQALLRYIVALPLCAARAHPGREAAAALCSRGGWCRGLLAACLGVMVWGHCQPAVCHLKRMCDGLRASLLPGSRCLCVQPRLLLIARFCSQKRSPDGLCLPLT</sequence>
<accession>A0AAV7NU57</accession>
<organism evidence="1 2">
    <name type="scientific">Pleurodeles waltl</name>
    <name type="common">Iberian ribbed newt</name>
    <dbReference type="NCBI Taxonomy" id="8319"/>
    <lineage>
        <taxon>Eukaryota</taxon>
        <taxon>Metazoa</taxon>
        <taxon>Chordata</taxon>
        <taxon>Craniata</taxon>
        <taxon>Vertebrata</taxon>
        <taxon>Euteleostomi</taxon>
        <taxon>Amphibia</taxon>
        <taxon>Batrachia</taxon>
        <taxon>Caudata</taxon>
        <taxon>Salamandroidea</taxon>
        <taxon>Salamandridae</taxon>
        <taxon>Pleurodelinae</taxon>
        <taxon>Pleurodeles</taxon>
    </lineage>
</organism>
<protein>
    <submittedName>
        <fullName evidence="1">Uncharacterized protein</fullName>
    </submittedName>
</protein>
<evidence type="ECO:0000313" key="2">
    <source>
        <dbReference type="Proteomes" id="UP001066276"/>
    </source>
</evidence>
<comment type="caution">
    <text evidence="1">The sequence shown here is derived from an EMBL/GenBank/DDBJ whole genome shotgun (WGS) entry which is preliminary data.</text>
</comment>
<dbReference type="AlphaFoldDB" id="A0AAV7NU57"/>
<gene>
    <name evidence="1" type="ORF">NDU88_007195</name>
</gene>
<dbReference type="EMBL" id="JANPWB010000012">
    <property type="protein sequence ID" value="KAJ1119009.1"/>
    <property type="molecule type" value="Genomic_DNA"/>
</dbReference>
<evidence type="ECO:0000313" key="1">
    <source>
        <dbReference type="EMBL" id="KAJ1119009.1"/>
    </source>
</evidence>
<name>A0AAV7NU57_PLEWA</name>
<dbReference type="Proteomes" id="UP001066276">
    <property type="component" value="Chromosome 8"/>
</dbReference>
<reference evidence="1" key="1">
    <citation type="journal article" date="2022" name="bioRxiv">
        <title>Sequencing and chromosome-scale assembly of the giantPleurodeles waltlgenome.</title>
        <authorList>
            <person name="Brown T."/>
            <person name="Elewa A."/>
            <person name="Iarovenko S."/>
            <person name="Subramanian E."/>
            <person name="Araus A.J."/>
            <person name="Petzold A."/>
            <person name="Susuki M."/>
            <person name="Suzuki K.-i.T."/>
            <person name="Hayashi T."/>
            <person name="Toyoda A."/>
            <person name="Oliveira C."/>
            <person name="Osipova E."/>
            <person name="Leigh N.D."/>
            <person name="Simon A."/>
            <person name="Yun M.H."/>
        </authorList>
    </citation>
    <scope>NUCLEOTIDE SEQUENCE</scope>
    <source>
        <strain evidence="1">20211129_DDA</strain>
        <tissue evidence="1">Liver</tissue>
    </source>
</reference>
<keyword evidence="2" id="KW-1185">Reference proteome</keyword>
<proteinExistence type="predicted"/>